<dbReference type="Proteomes" id="UP000253083">
    <property type="component" value="Unassembled WGS sequence"/>
</dbReference>
<evidence type="ECO:0000313" key="1">
    <source>
        <dbReference type="EMBL" id="RBP53233.1"/>
    </source>
</evidence>
<dbReference type="RefSeq" id="WP_113952821.1">
    <property type="nucleotide sequence ID" value="NZ_QNRT01000001.1"/>
</dbReference>
<name>A0A395JPG1_9GAMM</name>
<gene>
    <name evidence="1" type="ORF">DFR28_101619</name>
</gene>
<dbReference type="Gene3D" id="3.90.640.10">
    <property type="entry name" value="Actin, Chain A, domain 4"/>
    <property type="match status" value="1"/>
</dbReference>
<evidence type="ECO:0000313" key="2">
    <source>
        <dbReference type="Proteomes" id="UP000253083"/>
    </source>
</evidence>
<dbReference type="OrthoDB" id="7052771at2"/>
<dbReference type="EMBL" id="QNRT01000001">
    <property type="protein sequence ID" value="RBP53233.1"/>
    <property type="molecule type" value="Genomic_DNA"/>
</dbReference>
<dbReference type="AlphaFoldDB" id="A0A395JPG1"/>
<accession>A0A395JPG1</accession>
<comment type="caution">
    <text evidence="1">The sequence shown here is derived from an EMBL/GenBank/DDBJ whole genome shotgun (WGS) entry which is preliminary data.</text>
</comment>
<protein>
    <submittedName>
        <fullName evidence="1">Uncharacterized protein</fullName>
    </submittedName>
</protein>
<keyword evidence="2" id="KW-1185">Reference proteome</keyword>
<sequence>MHTILHINDNNILLQTDSVVQAGPGYAWLKGDSVVFDSDSSLRPIAHCRLAPQEINQRYWLQCDQSAIPANQAGMRHAGDLIWSHLTELRGTHQLETLVVSVPPHYRDANLQLLLGIAESCGLNVSGLVNKAVLAAAGLASKHGEYLHIDLQLHQTVLSRLRCQDGQVSLIEFDVLQDVGIHLMQEALLKGLQSRFIQSDRFDPLHDASSEQQLFDQLADVAKQIEEFGKAKVTVQHHAQLHSISIEAKDWHDLLAPFFERVVERSQERAFADVYIDLNALFDGVVPTQLSKSRLAVIGSPDPAPAVLSELVDTDVARYITTLPIANQPSGASTLEVSRSAPSRNVSAETSPNAATHVLFAGTAIAIEQAHIAATSNSLVVSQGEPNLKRLISNGKIFILNDEARQSLRPNDRLASHVADGVLTVIRVI</sequence>
<proteinExistence type="predicted"/>
<dbReference type="InParanoid" id="A0A395JPG1"/>
<reference evidence="1 2" key="1">
    <citation type="submission" date="2018-06" db="EMBL/GenBank/DDBJ databases">
        <title>Genomic Encyclopedia of Type Strains, Phase IV (KMG-IV): sequencing the most valuable type-strain genomes for metagenomic binning, comparative biology and taxonomic classification.</title>
        <authorList>
            <person name="Goeker M."/>
        </authorList>
    </citation>
    <scope>NUCLEOTIDE SEQUENCE [LARGE SCALE GENOMIC DNA]</scope>
    <source>
        <strain evidence="1 2">DSM 24032</strain>
    </source>
</reference>
<organism evidence="1 2">
    <name type="scientific">Arenicella xantha</name>
    <dbReference type="NCBI Taxonomy" id="644221"/>
    <lineage>
        <taxon>Bacteria</taxon>
        <taxon>Pseudomonadati</taxon>
        <taxon>Pseudomonadota</taxon>
        <taxon>Gammaproteobacteria</taxon>
        <taxon>Arenicellales</taxon>
        <taxon>Arenicellaceae</taxon>
        <taxon>Arenicella</taxon>
    </lineage>
</organism>
<dbReference type="Gene3D" id="3.30.420.40">
    <property type="match status" value="2"/>
</dbReference>